<proteinExistence type="predicted"/>
<keyword evidence="2" id="KW-1185">Reference proteome</keyword>
<accession>A0ABW7N3B4</accession>
<dbReference type="Proteomes" id="UP001610063">
    <property type="component" value="Unassembled WGS sequence"/>
</dbReference>
<comment type="caution">
    <text evidence="1">The sequence shown here is derived from an EMBL/GenBank/DDBJ whole genome shotgun (WGS) entry which is preliminary data.</text>
</comment>
<sequence>MDIQAEKYSLIEYISQIADITLVEKLKQFVKANEQDFWNDLTLCPTSIIEMIKSRVFLSSTARHPSKTKH</sequence>
<evidence type="ECO:0000313" key="1">
    <source>
        <dbReference type="EMBL" id="MFH6982120.1"/>
    </source>
</evidence>
<organism evidence="1 2">
    <name type="scientific">Marinoscillum luteum</name>
    <dbReference type="NCBI Taxonomy" id="861051"/>
    <lineage>
        <taxon>Bacteria</taxon>
        <taxon>Pseudomonadati</taxon>
        <taxon>Bacteroidota</taxon>
        <taxon>Cytophagia</taxon>
        <taxon>Cytophagales</taxon>
        <taxon>Reichenbachiellaceae</taxon>
        <taxon>Marinoscillum</taxon>
    </lineage>
</organism>
<reference evidence="1 2" key="1">
    <citation type="journal article" date="2013" name="Int. J. Syst. Evol. Microbiol.">
        <title>Marinoscillum luteum sp. nov., isolated from marine sediment.</title>
        <authorList>
            <person name="Cha I.T."/>
            <person name="Park S.J."/>
            <person name="Kim S.J."/>
            <person name="Kim J.G."/>
            <person name="Jung M.Y."/>
            <person name="Shin K.S."/>
            <person name="Kwon K.K."/>
            <person name="Yang S.H."/>
            <person name="Seo Y.S."/>
            <person name="Rhee S.K."/>
        </authorList>
    </citation>
    <scope>NUCLEOTIDE SEQUENCE [LARGE SCALE GENOMIC DNA]</scope>
    <source>
        <strain evidence="1 2">KCTC 23939</strain>
    </source>
</reference>
<dbReference type="EMBL" id="JBIPKE010000009">
    <property type="protein sequence ID" value="MFH6982120.1"/>
    <property type="molecule type" value="Genomic_DNA"/>
</dbReference>
<evidence type="ECO:0000313" key="2">
    <source>
        <dbReference type="Proteomes" id="UP001610063"/>
    </source>
</evidence>
<gene>
    <name evidence="1" type="ORF">ACHKAR_01655</name>
</gene>
<dbReference type="RefSeq" id="WP_159584568.1">
    <property type="nucleotide sequence ID" value="NZ_JBIPKE010000009.1"/>
</dbReference>
<name>A0ABW7N3B4_9BACT</name>
<protein>
    <submittedName>
        <fullName evidence="1">Uncharacterized protein</fullName>
    </submittedName>
</protein>